<accession>A0A4S8LZA8</accession>
<keyword evidence="3" id="KW-1185">Reference proteome</keyword>
<feature type="region of interest" description="Disordered" evidence="1">
    <location>
        <begin position="97"/>
        <end position="120"/>
    </location>
</feature>
<evidence type="ECO:0000256" key="1">
    <source>
        <dbReference type="SAM" id="MobiDB-lite"/>
    </source>
</evidence>
<evidence type="ECO:0000313" key="2">
    <source>
        <dbReference type="EMBL" id="THU95066.1"/>
    </source>
</evidence>
<feature type="compositionally biased region" description="Basic and acidic residues" evidence="1">
    <location>
        <begin position="163"/>
        <end position="182"/>
    </location>
</feature>
<gene>
    <name evidence="2" type="ORF">K435DRAFT_798414</name>
</gene>
<evidence type="ECO:0000313" key="3">
    <source>
        <dbReference type="Proteomes" id="UP000297245"/>
    </source>
</evidence>
<feature type="region of interest" description="Disordered" evidence="1">
    <location>
        <begin position="158"/>
        <end position="204"/>
    </location>
</feature>
<proteinExistence type="predicted"/>
<dbReference type="AlphaFoldDB" id="A0A4S8LZA8"/>
<reference evidence="2 3" key="1">
    <citation type="journal article" date="2019" name="Nat. Ecol. Evol.">
        <title>Megaphylogeny resolves global patterns of mushroom evolution.</title>
        <authorList>
            <person name="Varga T."/>
            <person name="Krizsan K."/>
            <person name="Foldi C."/>
            <person name="Dima B."/>
            <person name="Sanchez-Garcia M."/>
            <person name="Sanchez-Ramirez S."/>
            <person name="Szollosi G.J."/>
            <person name="Szarkandi J.G."/>
            <person name="Papp V."/>
            <person name="Albert L."/>
            <person name="Andreopoulos W."/>
            <person name="Angelini C."/>
            <person name="Antonin V."/>
            <person name="Barry K.W."/>
            <person name="Bougher N.L."/>
            <person name="Buchanan P."/>
            <person name="Buyck B."/>
            <person name="Bense V."/>
            <person name="Catcheside P."/>
            <person name="Chovatia M."/>
            <person name="Cooper J."/>
            <person name="Damon W."/>
            <person name="Desjardin D."/>
            <person name="Finy P."/>
            <person name="Geml J."/>
            <person name="Haridas S."/>
            <person name="Hughes K."/>
            <person name="Justo A."/>
            <person name="Karasinski D."/>
            <person name="Kautmanova I."/>
            <person name="Kiss B."/>
            <person name="Kocsube S."/>
            <person name="Kotiranta H."/>
            <person name="LaButti K.M."/>
            <person name="Lechner B.E."/>
            <person name="Liimatainen K."/>
            <person name="Lipzen A."/>
            <person name="Lukacs Z."/>
            <person name="Mihaltcheva S."/>
            <person name="Morgado L.N."/>
            <person name="Niskanen T."/>
            <person name="Noordeloos M.E."/>
            <person name="Ohm R.A."/>
            <person name="Ortiz-Santana B."/>
            <person name="Ovrebo C."/>
            <person name="Racz N."/>
            <person name="Riley R."/>
            <person name="Savchenko A."/>
            <person name="Shiryaev A."/>
            <person name="Soop K."/>
            <person name="Spirin V."/>
            <person name="Szebenyi C."/>
            <person name="Tomsovsky M."/>
            <person name="Tulloss R.E."/>
            <person name="Uehling J."/>
            <person name="Grigoriev I.V."/>
            <person name="Vagvolgyi C."/>
            <person name="Papp T."/>
            <person name="Martin F.M."/>
            <person name="Miettinen O."/>
            <person name="Hibbett D.S."/>
            <person name="Nagy L.G."/>
        </authorList>
    </citation>
    <scope>NUCLEOTIDE SEQUENCE [LARGE SCALE GENOMIC DNA]</scope>
    <source>
        <strain evidence="2 3">CBS 962.96</strain>
    </source>
</reference>
<name>A0A4S8LZA8_DENBC</name>
<protein>
    <submittedName>
        <fullName evidence="2">Uncharacterized protein</fullName>
    </submittedName>
</protein>
<dbReference type="EMBL" id="ML179209">
    <property type="protein sequence ID" value="THU95066.1"/>
    <property type="molecule type" value="Genomic_DNA"/>
</dbReference>
<sequence>MIEIFVKNYSSKHIHYSSYGLGLPKAPFGYLTVIKRNCNAEVQRRFAHTDWTKRGSSIAVTSTGIALLSVEGKGQVLRERTKVVFDRIKNERLRLRGRERKGKKRVAQDNGEGSRSKFRTGGDKVRSEFAVVSYNTVKSFVPHADGNNRVVMVELRGGGNEQVVKERGKEKPEVKEKRKEEAEAAYPGEKGLQNYHANKESRSQ</sequence>
<organism evidence="2 3">
    <name type="scientific">Dendrothele bispora (strain CBS 962.96)</name>
    <dbReference type="NCBI Taxonomy" id="1314807"/>
    <lineage>
        <taxon>Eukaryota</taxon>
        <taxon>Fungi</taxon>
        <taxon>Dikarya</taxon>
        <taxon>Basidiomycota</taxon>
        <taxon>Agaricomycotina</taxon>
        <taxon>Agaricomycetes</taxon>
        <taxon>Agaricomycetidae</taxon>
        <taxon>Agaricales</taxon>
        <taxon>Agaricales incertae sedis</taxon>
        <taxon>Dendrothele</taxon>
    </lineage>
</organism>
<dbReference type="Proteomes" id="UP000297245">
    <property type="component" value="Unassembled WGS sequence"/>
</dbReference>